<feature type="signal peptide" evidence="2">
    <location>
        <begin position="1"/>
        <end position="27"/>
    </location>
</feature>
<dbReference type="InterPro" id="IPR002126">
    <property type="entry name" value="Cadherin-like_dom"/>
</dbReference>
<dbReference type="InterPro" id="IPR013783">
    <property type="entry name" value="Ig-like_fold"/>
</dbReference>
<dbReference type="Gene3D" id="2.60.40.60">
    <property type="entry name" value="Cadherins"/>
    <property type="match status" value="1"/>
</dbReference>
<accession>A0A7Z6ZRW5</accession>
<dbReference type="Gene3D" id="2.60.40.10">
    <property type="entry name" value="Immunoglobulins"/>
    <property type="match status" value="1"/>
</dbReference>
<dbReference type="InterPro" id="IPR032812">
    <property type="entry name" value="SbsA_Ig"/>
</dbReference>
<dbReference type="InterPro" id="IPR013517">
    <property type="entry name" value="FG-GAP"/>
</dbReference>
<dbReference type="GO" id="GO:0005509">
    <property type="term" value="F:calcium ion binding"/>
    <property type="evidence" value="ECO:0007669"/>
    <property type="project" value="InterPro"/>
</dbReference>
<dbReference type="InterPro" id="IPR028994">
    <property type="entry name" value="Integrin_alpha_N"/>
</dbReference>
<evidence type="ECO:0000256" key="1">
    <source>
        <dbReference type="ARBA" id="ARBA00022729"/>
    </source>
</evidence>
<feature type="chain" id="PRO_5030789008" description="Cadherin domain-containing protein" evidence="2">
    <location>
        <begin position="28"/>
        <end position="851"/>
    </location>
</feature>
<dbReference type="GO" id="GO:0007156">
    <property type="term" value="P:homophilic cell adhesion via plasma membrane adhesion molecules"/>
    <property type="evidence" value="ECO:0007669"/>
    <property type="project" value="InterPro"/>
</dbReference>
<dbReference type="InterPro" id="IPR015919">
    <property type="entry name" value="Cadherin-like_sf"/>
</dbReference>
<keyword evidence="1 2" id="KW-0732">Signal</keyword>
<gene>
    <name evidence="4" type="ORF">CWE22_11690</name>
</gene>
<feature type="non-terminal residue" evidence="4">
    <location>
        <position position="851"/>
    </location>
</feature>
<dbReference type="AlphaFoldDB" id="A0A7Z6ZRW5"/>
<comment type="caution">
    <text evidence="4">The sequence shown here is derived from an EMBL/GenBank/DDBJ whole genome shotgun (WGS) entry which is preliminary data.</text>
</comment>
<dbReference type="PANTHER" id="PTHR46580">
    <property type="entry name" value="SENSOR KINASE-RELATED"/>
    <property type="match status" value="1"/>
</dbReference>
<proteinExistence type="predicted"/>
<protein>
    <recommendedName>
        <fullName evidence="3">Cadherin domain-containing protein</fullName>
    </recommendedName>
</protein>
<dbReference type="CDD" id="cd11304">
    <property type="entry name" value="Cadherin_repeat"/>
    <property type="match status" value="1"/>
</dbReference>
<dbReference type="Proteomes" id="UP000287766">
    <property type="component" value="Unassembled WGS sequence"/>
</dbReference>
<sequence>MSRLNESLRLTTIIGAFVALFSSTAVAQTVNDYQSATLPTGLEFTSNVTGGVRDGDFDGDGDVDFIATASGGGAITFYRNNGDGTYSVNPTPNPFANFTSSGVNTFIASSALTSVFDYDNDGDLDIWHRQLNGIDTLLENVNGVYESVSLPAGLEFTYAFGSGAVLMADFDGDGDLDFTGIESTSGPAWFLRNNGNGTFTTNPSSGNPFSNFLSSIPSGYTPNISATAADFDGDGDIDIWQRIGGDGNDIFLRNDSGTLVVGTLPTGLEYIPASTGVLYAGDFDGDGDFDTASQDAVGGAVSYRQNNGNGTFSLNPANNPFSAFSSSTPANTAFNLSGSFADLDADGDLDIWIRRAGSEADIYLENTVNPVRVLSTIPSNGATGVDNNSSITLSLSRSINPWSGNLYIHRYDDNSIVETINSSDAGLTFGSNSLTINRSVTLADNTRYYVSFDRTFATDDENYILGKLDNISKIRVPFTEKEFLNFTTGTSNTAPTVSNPIADNFSVGEDSGNSTFTLANRFTDAETDASSLIYSVEANNNTAVVGASIDNSTDVLTLSYAANASGSATITIRATDAGGLFVEDTFTVTVLALNDAPTDIALSNASVNQSGGANAVVGTLSSTDIDDANHTYTLVSGTGDTNNSSFNINGTTLRANDAGALANGSYSVRVRATDAGSLSFEKAFSVTVVDDIPTNFENGTPTISEITQTSFRVTGDFDAFANFYIGVTLDGAGSVTANDIFQEAAFSGGPERLLFADIPTASSEPFITSRVVTGLERGTDYDVYLYVNDGQSNTSGVTKLDVTTSNVDSDGNLTAGPSYNTSLASTVDTVGEAVDIFSFNLSDGGTADGLA</sequence>
<dbReference type="SUPFAM" id="SSF49313">
    <property type="entry name" value="Cadherin-like"/>
    <property type="match status" value="2"/>
</dbReference>
<feature type="domain" description="Cadherin" evidence="3">
    <location>
        <begin position="599"/>
        <end position="703"/>
    </location>
</feature>
<dbReference type="PANTHER" id="PTHR46580:SF2">
    <property type="entry name" value="MAM DOMAIN-CONTAINING PROTEIN"/>
    <property type="match status" value="1"/>
</dbReference>
<dbReference type="GO" id="GO:0016020">
    <property type="term" value="C:membrane"/>
    <property type="evidence" value="ECO:0007669"/>
    <property type="project" value="InterPro"/>
</dbReference>
<dbReference type="RefSeq" id="WP_169931680.1">
    <property type="nucleotide sequence ID" value="NZ_PIPR01000005.1"/>
</dbReference>
<name>A0A7Z6ZRW5_9GAMM</name>
<dbReference type="Pfam" id="PF13517">
    <property type="entry name" value="FG-GAP_3"/>
    <property type="match status" value="3"/>
</dbReference>
<evidence type="ECO:0000313" key="4">
    <source>
        <dbReference type="EMBL" id="RUO38069.1"/>
    </source>
</evidence>
<reference evidence="5" key="1">
    <citation type="journal article" date="2018" name="Front. Microbiol.">
        <title>Genome-Based Analysis Reveals the Taxonomy and Diversity of the Family Idiomarinaceae.</title>
        <authorList>
            <person name="Liu Y."/>
            <person name="Lai Q."/>
            <person name="Shao Z."/>
        </authorList>
    </citation>
    <scope>NUCLEOTIDE SEQUENCE [LARGE SCALE GENOMIC DNA]</scope>
    <source>
        <strain evidence="5">KYW314</strain>
    </source>
</reference>
<organism evidence="4 5">
    <name type="scientific">Pseudidiomarina aestuarii</name>
    <dbReference type="NCBI Taxonomy" id="624146"/>
    <lineage>
        <taxon>Bacteria</taxon>
        <taxon>Pseudomonadati</taxon>
        <taxon>Pseudomonadota</taxon>
        <taxon>Gammaproteobacteria</taxon>
        <taxon>Alteromonadales</taxon>
        <taxon>Idiomarinaceae</taxon>
        <taxon>Pseudidiomarina</taxon>
    </lineage>
</organism>
<evidence type="ECO:0000259" key="3">
    <source>
        <dbReference type="PROSITE" id="PS50268"/>
    </source>
</evidence>
<dbReference type="Pfam" id="PF13205">
    <property type="entry name" value="Big_5"/>
    <property type="match status" value="1"/>
</dbReference>
<keyword evidence="5" id="KW-1185">Reference proteome</keyword>
<dbReference type="SUPFAM" id="SSF69318">
    <property type="entry name" value="Integrin alpha N-terminal domain"/>
    <property type="match status" value="1"/>
</dbReference>
<evidence type="ECO:0000256" key="2">
    <source>
        <dbReference type="SAM" id="SignalP"/>
    </source>
</evidence>
<evidence type="ECO:0000313" key="5">
    <source>
        <dbReference type="Proteomes" id="UP000287766"/>
    </source>
</evidence>
<dbReference type="EMBL" id="PIPR01000005">
    <property type="protein sequence ID" value="RUO38069.1"/>
    <property type="molecule type" value="Genomic_DNA"/>
</dbReference>
<dbReference type="PROSITE" id="PS50268">
    <property type="entry name" value="CADHERIN_2"/>
    <property type="match status" value="1"/>
</dbReference>